<accession>A0A5N6IKE5</accession>
<organism evidence="1 2">
    <name type="scientific">Aspergillus minisclerotigenes</name>
    <dbReference type="NCBI Taxonomy" id="656917"/>
    <lineage>
        <taxon>Eukaryota</taxon>
        <taxon>Fungi</taxon>
        <taxon>Dikarya</taxon>
        <taxon>Ascomycota</taxon>
        <taxon>Pezizomycotina</taxon>
        <taxon>Eurotiomycetes</taxon>
        <taxon>Eurotiomycetidae</taxon>
        <taxon>Eurotiales</taxon>
        <taxon>Aspergillaceae</taxon>
        <taxon>Aspergillus</taxon>
        <taxon>Aspergillus subgen. Circumdati</taxon>
    </lineage>
</organism>
<keyword evidence="2" id="KW-1185">Reference proteome</keyword>
<evidence type="ECO:0000313" key="2">
    <source>
        <dbReference type="Proteomes" id="UP000326289"/>
    </source>
</evidence>
<dbReference type="AlphaFoldDB" id="A0A5N6IKE5"/>
<protein>
    <submittedName>
        <fullName evidence="1">Uncharacterized protein</fullName>
    </submittedName>
</protein>
<evidence type="ECO:0000313" key="1">
    <source>
        <dbReference type="EMBL" id="KAB8267172.1"/>
    </source>
</evidence>
<dbReference type="Proteomes" id="UP000326289">
    <property type="component" value="Unassembled WGS sequence"/>
</dbReference>
<gene>
    <name evidence="1" type="ORF">BDV30DRAFT_49800</name>
</gene>
<name>A0A5N6IKE5_9EURO</name>
<proteinExistence type="predicted"/>
<dbReference type="EMBL" id="ML732914">
    <property type="protein sequence ID" value="KAB8267172.1"/>
    <property type="molecule type" value="Genomic_DNA"/>
</dbReference>
<reference evidence="1 2" key="1">
    <citation type="submission" date="2019-04" db="EMBL/GenBank/DDBJ databases">
        <title>Fungal friends and foes A comparative genomics study of 23 Aspergillus species from section Flavi.</title>
        <authorList>
            <consortium name="DOE Joint Genome Institute"/>
            <person name="Kjaerbolling I."/>
            <person name="Vesth T.C."/>
            <person name="Frisvad J.C."/>
            <person name="Nybo J.L."/>
            <person name="Theobald S."/>
            <person name="Kildgaard S."/>
            <person name="Petersen T.I."/>
            <person name="Kuo A."/>
            <person name="Sato A."/>
            <person name="Lyhne E.K."/>
            <person name="Kogle M.E."/>
            <person name="Wiebenga A."/>
            <person name="Kun R.S."/>
            <person name="Lubbers R.J."/>
            <person name="Makela M.R."/>
            <person name="Barry K."/>
            <person name="Chovatia M."/>
            <person name="Clum A."/>
            <person name="Daum C."/>
            <person name="Haridas S."/>
            <person name="He G."/>
            <person name="LaButti K."/>
            <person name="Lipzen A."/>
            <person name="Mondo S."/>
            <person name="Pangilinan J."/>
            <person name="Riley R."/>
            <person name="Salamov A."/>
            <person name="Simmons B.A."/>
            <person name="Magnuson J.K."/>
            <person name="Henrissat B."/>
            <person name="Mortensen U.H."/>
            <person name="Larsen T.O."/>
            <person name="De vries R.P."/>
            <person name="Grigoriev I.V."/>
            <person name="Machida M."/>
            <person name="Baker S.E."/>
            <person name="Andersen M.R."/>
        </authorList>
    </citation>
    <scope>NUCLEOTIDE SEQUENCE [LARGE SCALE GENOMIC DNA]</scope>
    <source>
        <strain evidence="1 2">CBS 117635</strain>
    </source>
</reference>
<sequence>MIQFVTLGPTFYIIPDQVNLRSIHNFEQILIYECYSLELNFPRKIVVSLYVQFYNPPNLSIIYRRTVSVLSCVLILN</sequence>